<dbReference type="RefSeq" id="WP_388007194.1">
    <property type="nucleotide sequence ID" value="NZ_JBHUEE010000006.1"/>
</dbReference>
<feature type="transmembrane region" description="Helical" evidence="2">
    <location>
        <begin position="237"/>
        <end position="260"/>
    </location>
</feature>
<keyword evidence="4" id="KW-1185">Reference proteome</keyword>
<evidence type="ECO:0000313" key="3">
    <source>
        <dbReference type="EMBL" id="MFD1718596.1"/>
    </source>
</evidence>
<organism evidence="3 4">
    <name type="scientific">Georgenia deserti</name>
    <dbReference type="NCBI Taxonomy" id="2093781"/>
    <lineage>
        <taxon>Bacteria</taxon>
        <taxon>Bacillati</taxon>
        <taxon>Actinomycetota</taxon>
        <taxon>Actinomycetes</taxon>
        <taxon>Micrococcales</taxon>
        <taxon>Bogoriellaceae</taxon>
        <taxon>Georgenia</taxon>
    </lineage>
</organism>
<gene>
    <name evidence="3" type="ORF">ACFSE6_12180</name>
</gene>
<feature type="region of interest" description="Disordered" evidence="1">
    <location>
        <begin position="525"/>
        <end position="554"/>
    </location>
</feature>
<evidence type="ECO:0000256" key="2">
    <source>
        <dbReference type="SAM" id="Phobius"/>
    </source>
</evidence>
<feature type="transmembrane region" description="Helical" evidence="2">
    <location>
        <begin position="337"/>
        <end position="359"/>
    </location>
</feature>
<keyword evidence="2" id="KW-0812">Transmembrane</keyword>
<feature type="transmembrane region" description="Helical" evidence="2">
    <location>
        <begin position="314"/>
        <end position="331"/>
    </location>
</feature>
<dbReference type="EMBL" id="JBHUEE010000006">
    <property type="protein sequence ID" value="MFD1718596.1"/>
    <property type="molecule type" value="Genomic_DNA"/>
</dbReference>
<feature type="transmembrane region" description="Helical" evidence="2">
    <location>
        <begin position="460"/>
        <end position="480"/>
    </location>
</feature>
<feature type="transmembrane region" description="Helical" evidence="2">
    <location>
        <begin position="129"/>
        <end position="148"/>
    </location>
</feature>
<dbReference type="Proteomes" id="UP001597277">
    <property type="component" value="Unassembled WGS sequence"/>
</dbReference>
<keyword evidence="2" id="KW-1133">Transmembrane helix</keyword>
<protein>
    <recommendedName>
        <fullName evidence="5">ABC-2 type transport system permease protein</fullName>
    </recommendedName>
</protein>
<accession>A0ABW4L4T6</accession>
<feature type="transmembrane region" description="Helical" evidence="2">
    <location>
        <begin position="169"/>
        <end position="191"/>
    </location>
</feature>
<reference evidence="4" key="1">
    <citation type="journal article" date="2019" name="Int. J. Syst. Evol. Microbiol.">
        <title>The Global Catalogue of Microorganisms (GCM) 10K type strain sequencing project: providing services to taxonomists for standard genome sequencing and annotation.</title>
        <authorList>
            <consortium name="The Broad Institute Genomics Platform"/>
            <consortium name="The Broad Institute Genome Sequencing Center for Infectious Disease"/>
            <person name="Wu L."/>
            <person name="Ma J."/>
        </authorList>
    </citation>
    <scope>NUCLEOTIDE SEQUENCE [LARGE SCALE GENOMIC DNA]</scope>
    <source>
        <strain evidence="4">JCM 17130</strain>
    </source>
</reference>
<feature type="transmembrane region" description="Helical" evidence="2">
    <location>
        <begin position="24"/>
        <end position="44"/>
    </location>
</feature>
<sequence length="554" mass="57436">MRMRAAFAALRWRIIRHGPNDERGFGLVTGLLAAAGVVVLAVLGRDGTVHPSWMTAAVSAFGLMWLLGPVLLPGSAPVLDPQWFRTLPRRPAVITREMAPSEAISVGTVVTAVALAGLVVLAAPHGAGAVVVAVVAALAQLHFLLWLGRCASAAVARMLRTSVGMWLTALQMSVLLAISFAGWVPIVALVLPDMGEGSAEIVTPAVGGAVPVAVERVLLVLPTGWSLAALEAVTSSASLLAVLLPVVGLFAVGTGLRMLWIALTAYTLRRPPARAQSNVTAKRAGFSRSPGGGPVRAVTSRELTTWFRDPHRKLGLGHAWLTPLLMIALVAPTTWDWALPFIGVMAAVLGAMVAVNTYALDGTALWQLLTVPGAVRADVRGRYLAWLQLFGLPVLALTVLLCLVSGSPLWAVALGMTLAATGAACACAPLFGAMMPAIGADARERVSPSSHAGNPAGGQWTIFAAVIAVAVVPVVLTQLVGAGSLWPVPVVLGAAIGLAALLGLAPLTRRYLERRGPELLAAMESDDLTRLTRPGQSGQSGQRSLSRSAIANSG</sequence>
<comment type="caution">
    <text evidence="3">The sequence shown here is derived from an EMBL/GenBank/DDBJ whole genome shotgun (WGS) entry which is preliminary data.</text>
</comment>
<proteinExistence type="predicted"/>
<evidence type="ECO:0008006" key="5">
    <source>
        <dbReference type="Google" id="ProtNLM"/>
    </source>
</evidence>
<feature type="transmembrane region" description="Helical" evidence="2">
    <location>
        <begin position="383"/>
        <end position="406"/>
    </location>
</feature>
<feature type="transmembrane region" description="Helical" evidence="2">
    <location>
        <begin position="56"/>
        <end position="79"/>
    </location>
</feature>
<keyword evidence="2" id="KW-0472">Membrane</keyword>
<evidence type="ECO:0000256" key="1">
    <source>
        <dbReference type="SAM" id="MobiDB-lite"/>
    </source>
</evidence>
<name>A0ABW4L4T6_9MICO</name>
<evidence type="ECO:0000313" key="4">
    <source>
        <dbReference type="Proteomes" id="UP001597277"/>
    </source>
</evidence>
<feature type="compositionally biased region" description="Low complexity" evidence="1">
    <location>
        <begin position="533"/>
        <end position="548"/>
    </location>
</feature>
<feature type="transmembrane region" description="Helical" evidence="2">
    <location>
        <begin position="100"/>
        <end position="123"/>
    </location>
</feature>
<feature type="transmembrane region" description="Helical" evidence="2">
    <location>
        <begin position="412"/>
        <end position="439"/>
    </location>
</feature>
<feature type="transmembrane region" description="Helical" evidence="2">
    <location>
        <begin position="486"/>
        <end position="505"/>
    </location>
</feature>